<dbReference type="PANTHER" id="PTHR22748:SF26">
    <property type="entry name" value="ENDONUCLEASE_EXONUCLEASE_PHOSPHATASE DOMAIN-CONTAINING PROTEIN"/>
    <property type="match status" value="1"/>
</dbReference>
<dbReference type="InterPro" id="IPR036691">
    <property type="entry name" value="Endo/exonu/phosph_ase_sf"/>
</dbReference>
<feature type="binding site" evidence="10">
    <location>
        <position position="142"/>
    </location>
    <ligand>
        <name>Mg(2+)</name>
        <dbReference type="ChEBI" id="CHEBI:18420"/>
        <label>1</label>
    </ligand>
</feature>
<dbReference type="PANTHER" id="PTHR22748">
    <property type="entry name" value="AP ENDONUCLEASE"/>
    <property type="match status" value="1"/>
</dbReference>
<dbReference type="OrthoDB" id="9909359at2759"/>
<keyword evidence="7 10" id="KW-0460">Magnesium</keyword>
<comment type="cofactor">
    <cofactor evidence="10">
        <name>Mg(2+)</name>
        <dbReference type="ChEBI" id="CHEBI:18420"/>
    </cofactor>
    <cofactor evidence="10">
        <name>Mn(2+)</name>
        <dbReference type="ChEBI" id="CHEBI:29035"/>
    </cofactor>
    <text evidence="10">Probably binds two magnesium or manganese ions per subunit.</text>
</comment>
<dbReference type="EC" id="3.1.11.2" evidence="3"/>
<feature type="binding site" evidence="10">
    <location>
        <position position="144"/>
    </location>
    <ligand>
        <name>Mg(2+)</name>
        <dbReference type="ChEBI" id="CHEBI:18420"/>
        <label>1</label>
    </ligand>
</feature>
<dbReference type="GO" id="GO:0006284">
    <property type="term" value="P:base-excision repair"/>
    <property type="evidence" value="ECO:0007669"/>
    <property type="project" value="TreeGrafter"/>
</dbReference>
<feature type="active site" evidence="9">
    <location>
        <position position="112"/>
    </location>
</feature>
<evidence type="ECO:0000259" key="12">
    <source>
        <dbReference type="Pfam" id="PF03372"/>
    </source>
</evidence>
<feature type="binding site" evidence="10">
    <location>
        <position position="39"/>
    </location>
    <ligand>
        <name>Mg(2+)</name>
        <dbReference type="ChEBI" id="CHEBI:18420"/>
        <label>1</label>
    </ligand>
</feature>
<dbReference type="InterPro" id="IPR004808">
    <property type="entry name" value="AP_endonuc_1"/>
</dbReference>
<keyword evidence="8" id="KW-0234">DNA repair</keyword>
<dbReference type="GeneTree" id="ENSGT00950000183016"/>
<evidence type="ECO:0000256" key="5">
    <source>
        <dbReference type="ARBA" id="ARBA00022763"/>
    </source>
</evidence>
<keyword evidence="5" id="KW-0227">DNA damage</keyword>
<feature type="site" description="Important for catalytic activity" evidence="11">
    <location>
        <position position="205"/>
    </location>
</feature>
<accession>A0A8C5PN49</accession>
<comment type="catalytic activity">
    <reaction evidence="1">
        <text>Exonucleolytic cleavage in the 3'- to 5'-direction to yield nucleoside 5'-phosphates.</text>
        <dbReference type="EC" id="3.1.11.2"/>
    </reaction>
</comment>
<dbReference type="InterPro" id="IPR005135">
    <property type="entry name" value="Endo/exonuclease/phosphatase"/>
</dbReference>
<dbReference type="Ensembl" id="ENSLLET00000026084.1">
    <property type="protein sequence ID" value="ENSLLEP00000025126.1"/>
    <property type="gene ID" value="ENSLLEG00000015968.1"/>
</dbReference>
<evidence type="ECO:0000256" key="3">
    <source>
        <dbReference type="ARBA" id="ARBA00012115"/>
    </source>
</evidence>
<name>A0A8C5PN49_9ANUR</name>
<feature type="active site" description="Proton donor/acceptor" evidence="9">
    <location>
        <position position="142"/>
    </location>
</feature>
<dbReference type="GO" id="GO:0008311">
    <property type="term" value="F:double-stranded DNA 3'-5' DNA exonuclease activity"/>
    <property type="evidence" value="ECO:0007669"/>
    <property type="project" value="UniProtKB-EC"/>
</dbReference>
<feature type="binding site" evidence="10">
    <location>
        <position position="229"/>
    </location>
    <ligand>
        <name>Mg(2+)</name>
        <dbReference type="ChEBI" id="CHEBI:18420"/>
        <label>1</label>
    </ligand>
</feature>
<dbReference type="Proteomes" id="UP000694569">
    <property type="component" value="Unplaced"/>
</dbReference>
<evidence type="ECO:0000313" key="13">
    <source>
        <dbReference type="Ensembl" id="ENSLLEP00000025126.1"/>
    </source>
</evidence>
<feature type="site" description="Transition state stabilizer" evidence="11">
    <location>
        <position position="144"/>
    </location>
</feature>
<dbReference type="Pfam" id="PF03372">
    <property type="entry name" value="Exo_endo_phos"/>
    <property type="match status" value="1"/>
</dbReference>
<dbReference type="GO" id="GO:0003906">
    <property type="term" value="F:DNA-(apurinic or apyrimidinic site) endonuclease activity"/>
    <property type="evidence" value="ECO:0007669"/>
    <property type="project" value="TreeGrafter"/>
</dbReference>
<reference evidence="13" key="2">
    <citation type="submission" date="2025-09" db="UniProtKB">
        <authorList>
            <consortium name="Ensembl"/>
        </authorList>
    </citation>
    <scope>IDENTIFICATION</scope>
</reference>
<evidence type="ECO:0000313" key="14">
    <source>
        <dbReference type="Proteomes" id="UP000694569"/>
    </source>
</evidence>
<feature type="binding site" evidence="10">
    <location>
        <position position="230"/>
    </location>
    <ligand>
        <name>Mg(2+)</name>
        <dbReference type="ChEBI" id="CHEBI:18420"/>
        <label>1</label>
    </ligand>
</feature>
<evidence type="ECO:0000256" key="2">
    <source>
        <dbReference type="ARBA" id="ARBA00007092"/>
    </source>
</evidence>
<evidence type="ECO:0000256" key="10">
    <source>
        <dbReference type="PIRSR" id="PIRSR604808-2"/>
    </source>
</evidence>
<dbReference type="AlphaFoldDB" id="A0A8C5PN49"/>
<sequence>MAPITFLTLNVKGLNSPQKRRMALIDLCRQRGEIVFLQETHFRADAAPSLTSRYYPQSYFSNYVTSKTRGVAILVARHVPFVCTHQRTDPQGRYLFIKGLIGSRKITLANIYLPNTGQCGALRSTLSKLSSFQEGLLVCGGDFNVPLDTNPESVKPTPTPEPSLRRRFMQLLHQHQLIDGWRVLNPSVKDFTFYSHAAKTYSRLDTFMMSHHHLHALRSASIAPITWSDHAPVLCAIEVLTTPPPQCTWRLNESLLRDVVIRQDIKDNVEHYFAENSTSDVSLPMIWEAHKCVIRGKLIQIGAQRKKTHRESVTTLLARIHDLETEHKTSRSISVFKELTIHRAKLNTILSDQAFKSLRHTKQLFYTQGNRCGKLLARALKRKQQTTFIPKVQSDTGTDLHLNTDITEAFHKYFSTLYQLRD</sequence>
<dbReference type="SUPFAM" id="SSF56219">
    <property type="entry name" value="DNase I-like"/>
    <property type="match status" value="1"/>
</dbReference>
<evidence type="ECO:0000256" key="1">
    <source>
        <dbReference type="ARBA" id="ARBA00000493"/>
    </source>
</evidence>
<evidence type="ECO:0000256" key="7">
    <source>
        <dbReference type="ARBA" id="ARBA00022842"/>
    </source>
</evidence>
<dbReference type="CDD" id="cd09076">
    <property type="entry name" value="L1-EN"/>
    <property type="match status" value="1"/>
</dbReference>
<evidence type="ECO:0000256" key="9">
    <source>
        <dbReference type="PIRSR" id="PIRSR604808-1"/>
    </source>
</evidence>
<dbReference type="GO" id="GO:0005634">
    <property type="term" value="C:nucleus"/>
    <property type="evidence" value="ECO:0007669"/>
    <property type="project" value="TreeGrafter"/>
</dbReference>
<evidence type="ECO:0000256" key="4">
    <source>
        <dbReference type="ARBA" id="ARBA00022723"/>
    </source>
</evidence>
<comment type="similarity">
    <text evidence="2">Belongs to the DNA repair enzymes AP/ExoA family.</text>
</comment>
<dbReference type="GO" id="GO:0046872">
    <property type="term" value="F:metal ion binding"/>
    <property type="evidence" value="ECO:0007669"/>
    <property type="project" value="UniProtKB-KW"/>
</dbReference>
<evidence type="ECO:0000256" key="6">
    <source>
        <dbReference type="ARBA" id="ARBA00022801"/>
    </source>
</evidence>
<protein>
    <recommendedName>
        <fullName evidence="3">exodeoxyribonuclease III</fullName>
        <ecNumber evidence="3">3.1.11.2</ecNumber>
    </recommendedName>
</protein>
<organism evidence="13 14">
    <name type="scientific">Leptobrachium leishanense</name>
    <name type="common">Leishan spiny toad</name>
    <dbReference type="NCBI Taxonomy" id="445787"/>
    <lineage>
        <taxon>Eukaryota</taxon>
        <taxon>Metazoa</taxon>
        <taxon>Chordata</taxon>
        <taxon>Craniata</taxon>
        <taxon>Vertebrata</taxon>
        <taxon>Euteleostomi</taxon>
        <taxon>Amphibia</taxon>
        <taxon>Batrachia</taxon>
        <taxon>Anura</taxon>
        <taxon>Pelobatoidea</taxon>
        <taxon>Megophryidae</taxon>
        <taxon>Leptobrachium</taxon>
    </lineage>
</organism>
<evidence type="ECO:0000256" key="8">
    <source>
        <dbReference type="ARBA" id="ARBA00023204"/>
    </source>
</evidence>
<feature type="site" description="Interaction with DNA substrate" evidence="11">
    <location>
        <position position="230"/>
    </location>
</feature>
<dbReference type="GO" id="GO:0008081">
    <property type="term" value="F:phosphoric diester hydrolase activity"/>
    <property type="evidence" value="ECO:0007669"/>
    <property type="project" value="TreeGrafter"/>
</dbReference>
<proteinExistence type="inferred from homology"/>
<keyword evidence="4 10" id="KW-0479">Metal-binding</keyword>
<feature type="domain" description="Endonuclease/exonuclease/phosphatase" evidence="12">
    <location>
        <begin position="7"/>
        <end position="230"/>
    </location>
</feature>
<evidence type="ECO:0000256" key="11">
    <source>
        <dbReference type="PIRSR" id="PIRSR604808-3"/>
    </source>
</evidence>
<keyword evidence="10" id="KW-0464">Manganese</keyword>
<keyword evidence="14" id="KW-1185">Reference proteome</keyword>
<feature type="active site" description="Proton acceptor" evidence="9">
    <location>
        <position position="230"/>
    </location>
</feature>
<keyword evidence="6" id="KW-0378">Hydrolase</keyword>
<dbReference type="Gene3D" id="3.60.10.10">
    <property type="entry name" value="Endonuclease/exonuclease/phosphatase"/>
    <property type="match status" value="1"/>
</dbReference>
<feature type="binding site" evidence="10">
    <location>
        <position position="10"/>
    </location>
    <ligand>
        <name>Mg(2+)</name>
        <dbReference type="ChEBI" id="CHEBI:18420"/>
        <label>1</label>
    </ligand>
</feature>
<reference evidence="13" key="1">
    <citation type="submission" date="2025-08" db="UniProtKB">
        <authorList>
            <consortium name="Ensembl"/>
        </authorList>
    </citation>
    <scope>IDENTIFICATION</scope>
</reference>